<dbReference type="Proteomes" id="UP001440612">
    <property type="component" value="Chromosome"/>
</dbReference>
<organism evidence="4 5">
    <name type="scientific">Yoonia phaeophyticola</name>
    <dbReference type="NCBI Taxonomy" id="3137369"/>
    <lineage>
        <taxon>Bacteria</taxon>
        <taxon>Pseudomonadati</taxon>
        <taxon>Pseudomonadota</taxon>
        <taxon>Alphaproteobacteria</taxon>
        <taxon>Rhodobacterales</taxon>
        <taxon>Paracoccaceae</taxon>
        <taxon>Yoonia</taxon>
    </lineage>
</organism>
<reference evidence="5" key="1">
    <citation type="submission" date="2024-04" db="EMBL/GenBank/DDBJ databases">
        <title>Phylogenomic analyses of a clade within the roseobacter group suggest taxonomic reassignments of species of the genera Aestuariivita, Citreicella, Loktanella, Nautella, Pelagibaca, Ruegeria, Thalassobius, Thiobacimonas and Tropicibacter, and the proposal o.</title>
        <authorList>
            <person name="Jeon C.O."/>
        </authorList>
    </citation>
    <scope>NUCLEOTIDE SEQUENCE [LARGE SCALE GENOMIC DNA]</scope>
    <source>
        <strain evidence="5">BS5-3</strain>
    </source>
</reference>
<sequence length="140" mass="15342">MPRILLMDDDMPLALEVAGALRKEGHEVVVTNTATDARDELWHWDFDLLITDIVVRKSGRPVADGGFGLISWVRQQQIATPELTHLPIIAISGAASHPALQFILPTADRIGADVVLEKPFDMVQIIAEIDRLCSVPKAQG</sequence>
<dbReference type="PANTHER" id="PTHR44591:SF3">
    <property type="entry name" value="RESPONSE REGULATORY DOMAIN-CONTAINING PROTEIN"/>
    <property type="match status" value="1"/>
</dbReference>
<name>A0ABZ2V631_9RHOB</name>
<proteinExistence type="predicted"/>
<keyword evidence="1 2" id="KW-0597">Phosphoprotein</keyword>
<dbReference type="SMART" id="SM00448">
    <property type="entry name" value="REC"/>
    <property type="match status" value="1"/>
</dbReference>
<dbReference type="PROSITE" id="PS50110">
    <property type="entry name" value="RESPONSE_REGULATORY"/>
    <property type="match status" value="1"/>
</dbReference>
<evidence type="ECO:0000259" key="3">
    <source>
        <dbReference type="PROSITE" id="PS50110"/>
    </source>
</evidence>
<evidence type="ECO:0000313" key="4">
    <source>
        <dbReference type="EMBL" id="WZC49676.1"/>
    </source>
</evidence>
<dbReference type="RefSeq" id="WP_341367786.1">
    <property type="nucleotide sequence ID" value="NZ_CP150951.2"/>
</dbReference>
<dbReference type="InterPro" id="IPR050595">
    <property type="entry name" value="Bact_response_regulator"/>
</dbReference>
<keyword evidence="5" id="KW-1185">Reference proteome</keyword>
<protein>
    <submittedName>
        <fullName evidence="4">Response regulator transcription factor</fullName>
    </submittedName>
</protein>
<feature type="modified residue" description="4-aspartylphosphate" evidence="2">
    <location>
        <position position="52"/>
    </location>
</feature>
<dbReference type="InterPro" id="IPR001789">
    <property type="entry name" value="Sig_transdc_resp-reg_receiver"/>
</dbReference>
<dbReference type="InterPro" id="IPR011006">
    <property type="entry name" value="CheY-like_superfamily"/>
</dbReference>
<dbReference type="PANTHER" id="PTHR44591">
    <property type="entry name" value="STRESS RESPONSE REGULATOR PROTEIN 1"/>
    <property type="match status" value="1"/>
</dbReference>
<dbReference type="SUPFAM" id="SSF52172">
    <property type="entry name" value="CheY-like"/>
    <property type="match status" value="1"/>
</dbReference>
<dbReference type="Pfam" id="PF00072">
    <property type="entry name" value="Response_reg"/>
    <property type="match status" value="1"/>
</dbReference>
<evidence type="ECO:0000256" key="1">
    <source>
        <dbReference type="ARBA" id="ARBA00022553"/>
    </source>
</evidence>
<dbReference type="EMBL" id="CP150951">
    <property type="protein sequence ID" value="WZC49676.1"/>
    <property type="molecule type" value="Genomic_DNA"/>
</dbReference>
<gene>
    <name evidence="4" type="ORF">AABB29_03215</name>
</gene>
<dbReference type="Gene3D" id="3.40.50.2300">
    <property type="match status" value="1"/>
</dbReference>
<evidence type="ECO:0000313" key="5">
    <source>
        <dbReference type="Proteomes" id="UP001440612"/>
    </source>
</evidence>
<evidence type="ECO:0000256" key="2">
    <source>
        <dbReference type="PROSITE-ProRule" id="PRU00169"/>
    </source>
</evidence>
<feature type="domain" description="Response regulatory" evidence="3">
    <location>
        <begin position="3"/>
        <end position="133"/>
    </location>
</feature>
<accession>A0ABZ2V631</accession>